<evidence type="ECO:0000313" key="2">
    <source>
        <dbReference type="EMBL" id="BCK57947.1"/>
    </source>
</evidence>
<gene>
    <name evidence="2" type="ORF">NWFMUON74_57190</name>
</gene>
<dbReference type="KEGG" id="nwl:NWFMUON74_57190"/>
<dbReference type="Pfam" id="PF21806">
    <property type="entry name" value="DUF6879"/>
    <property type="match status" value="1"/>
</dbReference>
<dbReference type="EMBL" id="AP023396">
    <property type="protein sequence ID" value="BCK57947.1"/>
    <property type="molecule type" value="Genomic_DNA"/>
</dbReference>
<dbReference type="AlphaFoldDB" id="A0A7G1KRS7"/>
<reference evidence="2 3" key="1">
    <citation type="submission" date="2020-08" db="EMBL/GenBank/DDBJ databases">
        <title>Genome Sequencing of Nocardia wallacei strain FMUON74 and assembly.</title>
        <authorList>
            <person name="Toyokawa M."/>
            <person name="Uesaka K."/>
        </authorList>
    </citation>
    <scope>NUCLEOTIDE SEQUENCE [LARGE SCALE GENOMIC DNA]</scope>
    <source>
        <strain evidence="2 3">FMUON74</strain>
    </source>
</reference>
<evidence type="ECO:0000313" key="3">
    <source>
        <dbReference type="Proteomes" id="UP000516173"/>
    </source>
</evidence>
<proteinExistence type="predicted"/>
<keyword evidence="3" id="KW-1185">Reference proteome</keyword>
<dbReference type="Proteomes" id="UP000516173">
    <property type="component" value="Chromosome"/>
</dbReference>
<organism evidence="2 3">
    <name type="scientific">Nocardia wallacei</name>
    <dbReference type="NCBI Taxonomy" id="480035"/>
    <lineage>
        <taxon>Bacteria</taxon>
        <taxon>Bacillati</taxon>
        <taxon>Actinomycetota</taxon>
        <taxon>Actinomycetes</taxon>
        <taxon>Mycobacteriales</taxon>
        <taxon>Nocardiaceae</taxon>
        <taxon>Nocardia</taxon>
    </lineage>
</organism>
<evidence type="ECO:0000259" key="1">
    <source>
        <dbReference type="Pfam" id="PF21806"/>
    </source>
</evidence>
<accession>A0A7G1KRS7</accession>
<protein>
    <recommendedName>
        <fullName evidence="1">DUF6879 domain-containing protein</fullName>
    </recommendedName>
</protein>
<feature type="domain" description="DUF6879" evidence="1">
    <location>
        <begin position="8"/>
        <end position="174"/>
    </location>
</feature>
<dbReference type="InterPro" id="IPR049244">
    <property type="entry name" value="DUF6879"/>
</dbReference>
<sequence length="192" mass="22189">MIFLPRSDIAALFDRARYRAFQFEMEDEHVVSDEIEPMRRYQAGLVPLDPDDYPILWKEWEDLSDATTARGVAMQRVRVVTEPLTEYIRFLHAVTGRNEAHGEDIRWLPRHWLRPEDYTTDEWCLIDDDTLAWTLFDEDDFVGYGLTQDPVEVARAIAVRDALWARAVRHTDYVPGAGQESSQSTGQISGSL</sequence>
<name>A0A7G1KRS7_9NOCA</name>